<dbReference type="Pfam" id="PF00561">
    <property type="entry name" value="Abhydrolase_1"/>
    <property type="match status" value="1"/>
</dbReference>
<evidence type="ECO:0000313" key="4">
    <source>
        <dbReference type="Proteomes" id="UP001596052"/>
    </source>
</evidence>
<accession>A0ABW0KRT4</accession>
<gene>
    <name evidence="3" type="ORF">ACFQDI_10655</name>
</gene>
<keyword evidence="3" id="KW-0378">Hydrolase</keyword>
<keyword evidence="1" id="KW-0732">Signal</keyword>
<sequence length="303" mass="33303">MRWLLPIVLLHGAMSLCADEVVRITWKTAHAAPPPEFRPPASDLLPMFRLALNTLPESAIVALALSQPSLLSLTPAQAAKMRPLVAERYTQISSSPAYSGVESALPYCFAEKHPLEGLALVHVPDGADARTPVLLFLHGYGGSFLWYQHLLAEHFGNSIIICPAYGINTSTISGEYVEECVQAVGARLGRPMLKPVLMGLSAGGFGACDIYTRHPERFDRLICIAAYPPEDLLEKFPRVAKAAFIAGGEEHFVKSGDFARRIGKLRQLAPLTQQFTVPQADHFFLLTHTALTMARLREWLPRP</sequence>
<dbReference type="GO" id="GO:0016787">
    <property type="term" value="F:hydrolase activity"/>
    <property type="evidence" value="ECO:0007669"/>
    <property type="project" value="UniProtKB-KW"/>
</dbReference>
<dbReference type="EMBL" id="JBHSMQ010000003">
    <property type="protein sequence ID" value="MFC5455317.1"/>
    <property type="molecule type" value="Genomic_DNA"/>
</dbReference>
<dbReference type="InterPro" id="IPR000073">
    <property type="entry name" value="AB_hydrolase_1"/>
</dbReference>
<reference evidence="4" key="1">
    <citation type="journal article" date="2019" name="Int. J. Syst. Evol. Microbiol.">
        <title>The Global Catalogue of Microorganisms (GCM) 10K type strain sequencing project: providing services to taxonomists for standard genome sequencing and annotation.</title>
        <authorList>
            <consortium name="The Broad Institute Genomics Platform"/>
            <consortium name="The Broad Institute Genome Sequencing Center for Infectious Disease"/>
            <person name="Wu L."/>
            <person name="Ma J."/>
        </authorList>
    </citation>
    <scope>NUCLEOTIDE SEQUENCE [LARGE SCALE GENOMIC DNA]</scope>
    <source>
        <strain evidence="4">CGMCC 4.1469</strain>
    </source>
</reference>
<feature type="signal peptide" evidence="1">
    <location>
        <begin position="1"/>
        <end position="18"/>
    </location>
</feature>
<evidence type="ECO:0000256" key="1">
    <source>
        <dbReference type="SAM" id="SignalP"/>
    </source>
</evidence>
<dbReference type="Gene3D" id="3.40.50.1820">
    <property type="entry name" value="alpha/beta hydrolase"/>
    <property type="match status" value="1"/>
</dbReference>
<evidence type="ECO:0000259" key="2">
    <source>
        <dbReference type="Pfam" id="PF00561"/>
    </source>
</evidence>
<comment type="caution">
    <text evidence="3">The sequence shown here is derived from an EMBL/GenBank/DDBJ whole genome shotgun (WGS) entry which is preliminary data.</text>
</comment>
<protein>
    <submittedName>
        <fullName evidence="3">Alpha/beta fold hydrolase</fullName>
    </submittedName>
</protein>
<feature type="domain" description="AB hydrolase-1" evidence="2">
    <location>
        <begin position="132"/>
        <end position="232"/>
    </location>
</feature>
<name>A0ABW0KRT4_9BACT</name>
<keyword evidence="4" id="KW-1185">Reference proteome</keyword>
<evidence type="ECO:0000313" key="3">
    <source>
        <dbReference type="EMBL" id="MFC5455317.1"/>
    </source>
</evidence>
<dbReference type="SUPFAM" id="SSF53474">
    <property type="entry name" value="alpha/beta-Hydrolases"/>
    <property type="match status" value="1"/>
</dbReference>
<dbReference type="InterPro" id="IPR029058">
    <property type="entry name" value="AB_hydrolase_fold"/>
</dbReference>
<feature type="chain" id="PRO_5046321191" evidence="1">
    <location>
        <begin position="19"/>
        <end position="303"/>
    </location>
</feature>
<proteinExistence type="predicted"/>
<organism evidence="3 4">
    <name type="scientific">Prosthecobacter fluviatilis</name>
    <dbReference type="NCBI Taxonomy" id="445931"/>
    <lineage>
        <taxon>Bacteria</taxon>
        <taxon>Pseudomonadati</taxon>
        <taxon>Verrucomicrobiota</taxon>
        <taxon>Verrucomicrobiia</taxon>
        <taxon>Verrucomicrobiales</taxon>
        <taxon>Verrucomicrobiaceae</taxon>
        <taxon>Prosthecobacter</taxon>
    </lineage>
</organism>
<dbReference type="Proteomes" id="UP001596052">
    <property type="component" value="Unassembled WGS sequence"/>
</dbReference>